<evidence type="ECO:0000259" key="4">
    <source>
        <dbReference type="SMART" id="SM00906"/>
    </source>
</evidence>
<dbReference type="GO" id="GO:0003677">
    <property type="term" value="F:DNA binding"/>
    <property type="evidence" value="ECO:0007669"/>
    <property type="project" value="InterPro"/>
</dbReference>
<feature type="region of interest" description="Disordered" evidence="3">
    <location>
        <begin position="724"/>
        <end position="762"/>
    </location>
</feature>
<name>A0A4R0RYW7_9APHY</name>
<dbReference type="EMBL" id="RWJN01000067">
    <property type="protein sequence ID" value="TCD68404.1"/>
    <property type="molecule type" value="Genomic_DNA"/>
</dbReference>
<dbReference type="Proteomes" id="UP000292702">
    <property type="component" value="Unassembled WGS sequence"/>
</dbReference>
<protein>
    <recommendedName>
        <fullName evidence="4">Xylanolytic transcriptional activator regulatory domain-containing protein</fullName>
    </recommendedName>
</protein>
<comment type="subcellular location">
    <subcellularLocation>
        <location evidence="1">Nucleus</location>
    </subcellularLocation>
</comment>
<keyword evidence="6" id="KW-1185">Reference proteome</keyword>
<accession>A0A4R0RYW7</accession>
<dbReference type="AlphaFoldDB" id="A0A4R0RYW7"/>
<sequence length="850" mass="94247">MASSSSQANRDKTKRRNAPLSCAECRRLKLRSVVVVVHLTECLARLNPPNYFKTVSSETASPAVEVCSRCCGVVSPRQGSLTTGKGNRFVLANTEVLHDKISVLATRVRELEDALQEAHADRSKDPHPLLTAELLQLKRPLERESEDSPKEVEVDPTEAIDVGSLSISESGYTNFFGTTANAWYLLQNEEGGDDDAEEPQVPLPTDLPWLHQAFPLSVTSPEAVTDLRASLVSYLPELQTTRRIAEIYYRHAAWMYVPVPDDEFYGTILPRVYSQTFSVEQDPLNSHRLSVVFMILALGTLLDLELPALSTQASQYYQLGRTALSLDSILECQSIPAIQALLLMCHFMFFAFIDGPRWALMGLAVKLAQSVGLHRDSTKWNLAPDEAFKRRSLMWELFTYDCWQCLTFGRPPSFSMSYIDCQMAYDTSKNEQGEIEMSFHAWKHRFASRCLSVVQEQAFGARPASYKSIQDLDKKVRNFYVPPSLRVPGFGGAKVDVSAPPPSVELTMQRYTAFSIREISIFYLHRGFFAKAIEDHPDDPLGSKYAPSFLAAYNSACSFAGLVRSLYAQHPGLTERLWFLFTHVFSCAIVLGSIPTRCPTMALARSALSHLESACELFEDASGNARAARVVPVLRKLKTRATTAMAEQQVTRASPVNRLTPDDSSGKDDHEFAALGGGTRLVARRSPSVPSSPQGPPDLSMQAQVPMVPSMHESPVHIHNGLEATHSSQSQSPPTMWQPQQSYQHQPQQPSPPHVQPPQPADMYSYGVYNVAPEQWQADPGYIPVDPSAMHMDMLPVHYGMYGHVTPMTGGGYAPVQPGPSPVDSPIQARGTYTDPDASWRSLFAQFNQA</sequence>
<dbReference type="InterPro" id="IPR050613">
    <property type="entry name" value="Sec_Metabolite_Reg"/>
</dbReference>
<feature type="compositionally biased region" description="Pro residues" evidence="3">
    <location>
        <begin position="749"/>
        <end position="760"/>
    </location>
</feature>
<evidence type="ECO:0000256" key="2">
    <source>
        <dbReference type="ARBA" id="ARBA00023242"/>
    </source>
</evidence>
<reference evidence="5 6" key="1">
    <citation type="submission" date="2018-11" db="EMBL/GenBank/DDBJ databases">
        <title>Genome assembly of Steccherinum ochraceum LE-BIN_3174, the white-rot fungus of the Steccherinaceae family (The Residual Polyporoid clade, Polyporales, Basidiomycota).</title>
        <authorList>
            <person name="Fedorova T.V."/>
            <person name="Glazunova O.A."/>
            <person name="Landesman E.O."/>
            <person name="Moiseenko K.V."/>
            <person name="Psurtseva N.V."/>
            <person name="Savinova O.S."/>
            <person name="Shakhova N.V."/>
            <person name="Tyazhelova T.V."/>
            <person name="Vasina D.V."/>
        </authorList>
    </citation>
    <scope>NUCLEOTIDE SEQUENCE [LARGE SCALE GENOMIC DNA]</scope>
    <source>
        <strain evidence="5 6">LE-BIN_3174</strain>
    </source>
</reference>
<feature type="region of interest" description="Disordered" evidence="3">
    <location>
        <begin position="645"/>
        <end position="702"/>
    </location>
</feature>
<feature type="domain" description="Xylanolytic transcriptional activator regulatory" evidence="4">
    <location>
        <begin position="357"/>
        <end position="430"/>
    </location>
</feature>
<dbReference type="Pfam" id="PF04082">
    <property type="entry name" value="Fungal_trans"/>
    <property type="match status" value="1"/>
</dbReference>
<comment type="caution">
    <text evidence="5">The sequence shown here is derived from an EMBL/GenBank/DDBJ whole genome shotgun (WGS) entry which is preliminary data.</text>
</comment>
<evidence type="ECO:0000313" key="5">
    <source>
        <dbReference type="EMBL" id="TCD68404.1"/>
    </source>
</evidence>
<feature type="compositionally biased region" description="Polar residues" evidence="3">
    <location>
        <begin position="645"/>
        <end position="654"/>
    </location>
</feature>
<feature type="compositionally biased region" description="Basic and acidic residues" evidence="3">
    <location>
        <begin position="660"/>
        <end position="672"/>
    </location>
</feature>
<gene>
    <name evidence="5" type="ORF">EIP91_010805</name>
</gene>
<keyword evidence="2" id="KW-0539">Nucleus</keyword>
<organism evidence="5 6">
    <name type="scientific">Steccherinum ochraceum</name>
    <dbReference type="NCBI Taxonomy" id="92696"/>
    <lineage>
        <taxon>Eukaryota</taxon>
        <taxon>Fungi</taxon>
        <taxon>Dikarya</taxon>
        <taxon>Basidiomycota</taxon>
        <taxon>Agaricomycotina</taxon>
        <taxon>Agaricomycetes</taxon>
        <taxon>Polyporales</taxon>
        <taxon>Steccherinaceae</taxon>
        <taxon>Steccherinum</taxon>
    </lineage>
</organism>
<dbReference type="GO" id="GO:0006351">
    <property type="term" value="P:DNA-templated transcription"/>
    <property type="evidence" value="ECO:0007669"/>
    <property type="project" value="InterPro"/>
</dbReference>
<dbReference type="SMART" id="SM00906">
    <property type="entry name" value="Fungal_trans"/>
    <property type="match status" value="1"/>
</dbReference>
<evidence type="ECO:0000313" key="6">
    <source>
        <dbReference type="Proteomes" id="UP000292702"/>
    </source>
</evidence>
<dbReference type="GO" id="GO:0005634">
    <property type="term" value="C:nucleus"/>
    <property type="evidence" value="ECO:0007669"/>
    <property type="project" value="UniProtKB-SubCell"/>
</dbReference>
<evidence type="ECO:0000256" key="1">
    <source>
        <dbReference type="ARBA" id="ARBA00004123"/>
    </source>
</evidence>
<feature type="compositionally biased region" description="Low complexity" evidence="3">
    <location>
        <begin position="738"/>
        <end position="748"/>
    </location>
</feature>
<dbReference type="PANTHER" id="PTHR31001:SF56">
    <property type="entry name" value="ZN(2)-C6 FUNGAL-TYPE DOMAIN-CONTAINING PROTEIN"/>
    <property type="match status" value="1"/>
</dbReference>
<evidence type="ECO:0000256" key="3">
    <source>
        <dbReference type="SAM" id="MobiDB-lite"/>
    </source>
</evidence>
<proteinExistence type="predicted"/>
<dbReference type="OrthoDB" id="424974at2759"/>
<dbReference type="InterPro" id="IPR007219">
    <property type="entry name" value="XnlR_reg_dom"/>
</dbReference>
<dbReference type="PANTHER" id="PTHR31001">
    <property type="entry name" value="UNCHARACTERIZED TRANSCRIPTIONAL REGULATORY PROTEIN"/>
    <property type="match status" value="1"/>
</dbReference>
<feature type="compositionally biased region" description="Polar residues" evidence="3">
    <location>
        <begin position="725"/>
        <end position="737"/>
    </location>
</feature>
<dbReference type="GO" id="GO:0008270">
    <property type="term" value="F:zinc ion binding"/>
    <property type="evidence" value="ECO:0007669"/>
    <property type="project" value="InterPro"/>
</dbReference>
<dbReference type="CDD" id="cd12148">
    <property type="entry name" value="fungal_TF_MHR"/>
    <property type="match status" value="1"/>
</dbReference>